<reference evidence="1" key="1">
    <citation type="submission" date="2024-12" db="EMBL/GenBank/DDBJ databases">
        <title>Comparative genomics and development of molecular markers within Purpureocillium lilacinum and among Purpureocillium species.</title>
        <authorList>
            <person name="Yeh Z.-Y."/>
            <person name="Ni N.-T."/>
            <person name="Lo P.-H."/>
            <person name="Mushyakhwo K."/>
            <person name="Lin C.-F."/>
            <person name="Nai Y.-S."/>
        </authorList>
    </citation>
    <scope>NUCLEOTIDE SEQUENCE</scope>
    <source>
        <strain evidence="1">NCHU-NPUST-175</strain>
    </source>
</reference>
<accession>A0ACC4DZF6</accession>
<name>A0ACC4DZF6_PURLI</name>
<dbReference type="Proteomes" id="UP001638806">
    <property type="component" value="Unassembled WGS sequence"/>
</dbReference>
<comment type="caution">
    <text evidence="1">The sequence shown here is derived from an EMBL/GenBank/DDBJ whole genome shotgun (WGS) entry which is preliminary data.</text>
</comment>
<dbReference type="EMBL" id="JBGNUJ010000003">
    <property type="protein sequence ID" value="KAL3961641.1"/>
    <property type="molecule type" value="Genomic_DNA"/>
</dbReference>
<gene>
    <name evidence="1" type="ORF">ACCO45_003164</name>
</gene>
<proteinExistence type="predicted"/>
<evidence type="ECO:0000313" key="2">
    <source>
        <dbReference type="Proteomes" id="UP001638806"/>
    </source>
</evidence>
<protein>
    <submittedName>
        <fullName evidence="1">Uncharacterized protein</fullName>
    </submittedName>
</protein>
<keyword evidence="2" id="KW-1185">Reference proteome</keyword>
<evidence type="ECO:0000313" key="1">
    <source>
        <dbReference type="EMBL" id="KAL3961641.1"/>
    </source>
</evidence>
<organism evidence="1 2">
    <name type="scientific">Purpureocillium lilacinum</name>
    <name type="common">Paecilomyces lilacinus</name>
    <dbReference type="NCBI Taxonomy" id="33203"/>
    <lineage>
        <taxon>Eukaryota</taxon>
        <taxon>Fungi</taxon>
        <taxon>Dikarya</taxon>
        <taxon>Ascomycota</taxon>
        <taxon>Pezizomycotina</taxon>
        <taxon>Sordariomycetes</taxon>
        <taxon>Hypocreomycetidae</taxon>
        <taxon>Hypocreales</taxon>
        <taxon>Ophiocordycipitaceae</taxon>
        <taxon>Purpureocillium</taxon>
    </lineage>
</organism>
<sequence>MGGQGGRGAPLKAFGSGFSARGRPGTRWAKPLFSGHLPDSGGVVGPGYLAPRALAPRPRRYRVPPRVGPVGRWVLQTLPRLPLATQRAAQGASRPEIVTVRAVGPHCCHAPTPKDWARPHLRNLPKQTSAIRLSCASSFVAAVLQPATAWPHPHLTGRGALPDPDRPGPTLCRPGHPDSQSSRRPHDALTTHTAFPGLEPTPDEGASPGPSLLPRSISIVDAPGGEPTQWAARTVGPPQPPHDARSPAWPEHGC</sequence>